<dbReference type="SUPFAM" id="SSF141523">
    <property type="entry name" value="L,D-transpeptidase catalytic domain-like"/>
    <property type="match status" value="1"/>
</dbReference>
<dbReference type="Proteomes" id="UP000632063">
    <property type="component" value="Unassembled WGS sequence"/>
</dbReference>
<sequence length="156" mass="17140">MQLGPITVPCAIGRSGLTRLKREGDGATPVGRFALLGAYYRPDRQARTAGGVPCVPLQPDDGWCDDSGHSRYNRPVKLPFAASHEKMWREDHLYDIVVVLNCNMAPAIKGRGSAIFFHLARENYTPTEGCVAVAPRHMRLILSRLKRGAVMEIAGL</sequence>
<evidence type="ECO:0000256" key="6">
    <source>
        <dbReference type="ARBA" id="ARBA00023316"/>
    </source>
</evidence>
<protein>
    <submittedName>
        <fullName evidence="9">L,D-transpeptidase family protein</fullName>
    </submittedName>
</protein>
<feature type="active site" description="Proton donor/acceptor" evidence="7">
    <location>
        <position position="118"/>
    </location>
</feature>
<keyword evidence="6 7" id="KW-0961">Cell wall biogenesis/degradation</keyword>
<evidence type="ECO:0000256" key="3">
    <source>
        <dbReference type="ARBA" id="ARBA00022679"/>
    </source>
</evidence>
<dbReference type="PANTHER" id="PTHR38589:SF1">
    <property type="entry name" value="BLR0621 PROTEIN"/>
    <property type="match status" value="1"/>
</dbReference>
<accession>A0ABR9CTC4</accession>
<dbReference type="InterPro" id="IPR038063">
    <property type="entry name" value="Transpep_catalytic_dom"/>
</dbReference>
<comment type="caution">
    <text evidence="9">The sequence shown here is derived from an EMBL/GenBank/DDBJ whole genome shotgun (WGS) entry which is preliminary data.</text>
</comment>
<dbReference type="EMBL" id="JACYXI010000021">
    <property type="protein sequence ID" value="MBD8894137.1"/>
    <property type="molecule type" value="Genomic_DNA"/>
</dbReference>
<keyword evidence="3" id="KW-0808">Transferase</keyword>
<evidence type="ECO:0000256" key="7">
    <source>
        <dbReference type="PROSITE-ProRule" id="PRU01373"/>
    </source>
</evidence>
<feature type="active site" description="Nucleophile" evidence="7">
    <location>
        <position position="130"/>
    </location>
</feature>
<evidence type="ECO:0000256" key="4">
    <source>
        <dbReference type="ARBA" id="ARBA00022960"/>
    </source>
</evidence>
<dbReference type="PROSITE" id="PS52029">
    <property type="entry name" value="LD_TPASE"/>
    <property type="match status" value="1"/>
</dbReference>
<evidence type="ECO:0000313" key="9">
    <source>
        <dbReference type="EMBL" id="MBD8894137.1"/>
    </source>
</evidence>
<keyword evidence="10" id="KW-1185">Reference proteome</keyword>
<dbReference type="PANTHER" id="PTHR38589">
    <property type="entry name" value="BLR0621 PROTEIN"/>
    <property type="match status" value="1"/>
</dbReference>
<evidence type="ECO:0000256" key="5">
    <source>
        <dbReference type="ARBA" id="ARBA00022984"/>
    </source>
</evidence>
<feature type="domain" description="L,D-TPase catalytic" evidence="8">
    <location>
        <begin position="1"/>
        <end position="154"/>
    </location>
</feature>
<proteinExistence type="inferred from homology"/>
<reference evidence="10" key="1">
    <citation type="submission" date="2020-09" db="EMBL/GenBank/DDBJ databases">
        <title>The genome sequence of strain Labrenzia suaedae 4C16A.</title>
        <authorList>
            <person name="Liu Y."/>
        </authorList>
    </citation>
    <scope>NUCLEOTIDE SEQUENCE [LARGE SCALE GENOMIC DNA]</scope>
    <source>
        <strain evidence="10">4C16A</strain>
    </source>
</reference>
<keyword evidence="5 7" id="KW-0573">Peptidoglycan synthesis</keyword>
<keyword evidence="4 7" id="KW-0133">Cell shape</keyword>
<dbReference type="Pfam" id="PF03734">
    <property type="entry name" value="YkuD"/>
    <property type="match status" value="1"/>
</dbReference>
<evidence type="ECO:0000313" key="10">
    <source>
        <dbReference type="Proteomes" id="UP000632063"/>
    </source>
</evidence>
<comment type="pathway">
    <text evidence="1 7">Cell wall biogenesis; peptidoglycan biosynthesis.</text>
</comment>
<name>A0ABR9CTC4_9HYPH</name>
<organism evidence="9 10">
    <name type="scientific">Roseibium litorale</name>
    <dbReference type="NCBI Taxonomy" id="2803841"/>
    <lineage>
        <taxon>Bacteria</taxon>
        <taxon>Pseudomonadati</taxon>
        <taxon>Pseudomonadota</taxon>
        <taxon>Alphaproteobacteria</taxon>
        <taxon>Hyphomicrobiales</taxon>
        <taxon>Stappiaceae</taxon>
        <taxon>Roseibium</taxon>
    </lineage>
</organism>
<dbReference type="InterPro" id="IPR005490">
    <property type="entry name" value="LD_TPept_cat_dom"/>
</dbReference>
<evidence type="ECO:0000259" key="8">
    <source>
        <dbReference type="PROSITE" id="PS52029"/>
    </source>
</evidence>
<gene>
    <name evidence="9" type="ORF">IG616_21535</name>
</gene>
<evidence type="ECO:0000256" key="2">
    <source>
        <dbReference type="ARBA" id="ARBA00005992"/>
    </source>
</evidence>
<comment type="similarity">
    <text evidence="2">Belongs to the YkuD family.</text>
</comment>
<reference evidence="9 10" key="2">
    <citation type="journal article" date="2021" name="Int. J. Syst. Evol. Microbiol.">
        <title>Roseibium litorale sp. nov., isolated from a tidal flat sediment and proposal for the reclassification of Labrenzia polysiphoniae as Roseibium polysiphoniae comb. nov.</title>
        <authorList>
            <person name="Liu Y."/>
            <person name="Pei T."/>
            <person name="Du J."/>
            <person name="Chao M."/>
            <person name="Deng M.R."/>
            <person name="Zhu H."/>
        </authorList>
    </citation>
    <scope>NUCLEOTIDE SEQUENCE [LARGE SCALE GENOMIC DNA]</scope>
    <source>
        <strain evidence="9 10">4C16A</strain>
    </source>
</reference>
<evidence type="ECO:0000256" key="1">
    <source>
        <dbReference type="ARBA" id="ARBA00004752"/>
    </source>
</evidence>